<accession>A0ACC1JPX1</accession>
<protein>
    <submittedName>
        <fullName evidence="1">Uncharacterized protein</fullName>
    </submittedName>
</protein>
<name>A0ACC1JPX1_9FUNG</name>
<sequence>MSSPGLSGSASPPGADRWPPVRGDGFAGAAPALIMPHYDGGSPGMAAAALRADDLVGASRAAAAAAAAAGARVNQACANCRRRKVRCDGTAPRCGNCISRGIVCTYPIQKKRGRPPKVQPQAPAEHGADLARPSSHPSPQARFAWPPATPPAQWDARAPAALAGPDALRAYSALDPAAASSSPALFWNQPQAPAYAGHHGVRTFAQPGAPHLAAADAWLGAPAATSSPAGPRPPHTGAPYHHYPPAASGAPASAVGLHAGLYSAPPDMYPPAHHANGGGSGGFTSGQASLLSADGGSAATDFHGSDYFEAGVAPAREAPSLAVADAINLHGIGAFFGHGARGVPGADALGAPPHGMYQAGVSRPLGYSGLFSQFMPLTAAPPVPPLLQAQPLAAQQAGPPQPPASAAALLASPAVAEGVLSSSLDSVAVALVNNNASSESIQTALNRLAQASHSVSPPHDDDPGASSGPLAMQGVEPAEPARSGARIHAALLHMERHAGLAGRAVHNYFCYIHQQCPIIHKPTFLAQAADGSLNRFVWLSMRALAARTLLQSHTLPEAEVLAEEDFFAERAQSALSEELTRPGVETIQGLILLALYLFGTPRWQESSMYWCQAVRLAQLLELHLMD</sequence>
<keyword evidence="2" id="KW-1185">Reference proteome</keyword>
<gene>
    <name evidence="1" type="ORF">IWQ57_005059</name>
</gene>
<proteinExistence type="predicted"/>
<evidence type="ECO:0000313" key="2">
    <source>
        <dbReference type="Proteomes" id="UP001140234"/>
    </source>
</evidence>
<evidence type="ECO:0000313" key="1">
    <source>
        <dbReference type="EMBL" id="KAJ2764715.1"/>
    </source>
</evidence>
<comment type="caution">
    <text evidence="1">The sequence shown here is derived from an EMBL/GenBank/DDBJ whole genome shotgun (WGS) entry which is preliminary data.</text>
</comment>
<feature type="non-terminal residue" evidence="1">
    <location>
        <position position="626"/>
    </location>
</feature>
<dbReference type="Proteomes" id="UP001140234">
    <property type="component" value="Unassembled WGS sequence"/>
</dbReference>
<dbReference type="EMBL" id="JANBUJ010002250">
    <property type="protein sequence ID" value="KAJ2764715.1"/>
    <property type="molecule type" value="Genomic_DNA"/>
</dbReference>
<organism evidence="1 2">
    <name type="scientific">Coemansia nantahalensis</name>
    <dbReference type="NCBI Taxonomy" id="2789366"/>
    <lineage>
        <taxon>Eukaryota</taxon>
        <taxon>Fungi</taxon>
        <taxon>Fungi incertae sedis</taxon>
        <taxon>Zoopagomycota</taxon>
        <taxon>Kickxellomycotina</taxon>
        <taxon>Kickxellomycetes</taxon>
        <taxon>Kickxellales</taxon>
        <taxon>Kickxellaceae</taxon>
        <taxon>Coemansia</taxon>
    </lineage>
</organism>
<reference evidence="1" key="1">
    <citation type="submission" date="2022-07" db="EMBL/GenBank/DDBJ databases">
        <title>Phylogenomic reconstructions and comparative analyses of Kickxellomycotina fungi.</title>
        <authorList>
            <person name="Reynolds N.K."/>
            <person name="Stajich J.E."/>
            <person name="Barry K."/>
            <person name="Grigoriev I.V."/>
            <person name="Crous P."/>
            <person name="Smith M.E."/>
        </authorList>
    </citation>
    <scope>NUCLEOTIDE SEQUENCE</scope>
    <source>
        <strain evidence="1">CBS 109366</strain>
    </source>
</reference>